<dbReference type="EMBL" id="JANBPY010003410">
    <property type="protein sequence ID" value="KAJ1951816.1"/>
    <property type="molecule type" value="Genomic_DNA"/>
</dbReference>
<gene>
    <name evidence="2" type="ORF">IWQ62_006365</name>
</gene>
<feature type="compositionally biased region" description="Basic and acidic residues" evidence="1">
    <location>
        <begin position="39"/>
        <end position="56"/>
    </location>
</feature>
<organism evidence="2 3">
    <name type="scientific">Dispira parvispora</name>
    <dbReference type="NCBI Taxonomy" id="1520584"/>
    <lineage>
        <taxon>Eukaryota</taxon>
        <taxon>Fungi</taxon>
        <taxon>Fungi incertae sedis</taxon>
        <taxon>Zoopagomycota</taxon>
        <taxon>Kickxellomycotina</taxon>
        <taxon>Dimargaritomycetes</taxon>
        <taxon>Dimargaritales</taxon>
        <taxon>Dimargaritaceae</taxon>
        <taxon>Dispira</taxon>
    </lineage>
</organism>
<comment type="caution">
    <text evidence="2">The sequence shown here is derived from an EMBL/GenBank/DDBJ whole genome shotgun (WGS) entry which is preliminary data.</text>
</comment>
<protein>
    <submittedName>
        <fullName evidence="2">Uncharacterized protein</fullName>
    </submittedName>
</protein>
<feature type="region of interest" description="Disordered" evidence="1">
    <location>
        <begin position="1"/>
        <end position="78"/>
    </location>
</feature>
<evidence type="ECO:0000313" key="3">
    <source>
        <dbReference type="Proteomes" id="UP001150925"/>
    </source>
</evidence>
<dbReference type="Proteomes" id="UP001150925">
    <property type="component" value="Unassembled WGS sequence"/>
</dbReference>
<reference evidence="2" key="1">
    <citation type="submission" date="2022-07" db="EMBL/GenBank/DDBJ databases">
        <title>Phylogenomic reconstructions and comparative analyses of Kickxellomycotina fungi.</title>
        <authorList>
            <person name="Reynolds N.K."/>
            <person name="Stajich J.E."/>
            <person name="Barry K."/>
            <person name="Grigoriev I.V."/>
            <person name="Crous P."/>
            <person name="Smith M.E."/>
        </authorList>
    </citation>
    <scope>NUCLEOTIDE SEQUENCE</scope>
    <source>
        <strain evidence="2">RSA 1196</strain>
    </source>
</reference>
<proteinExistence type="predicted"/>
<dbReference type="AlphaFoldDB" id="A0A9W8DYN5"/>
<accession>A0A9W8DYN5</accession>
<sequence length="78" mass="8803">KQAANPDNYPSMSGLRNRNLTCSFTQPQSPPRHFSHQNPHRDYKTDPTSRTQEKPHGGSASIGYRSPLNTEPHYGAWP</sequence>
<evidence type="ECO:0000313" key="2">
    <source>
        <dbReference type="EMBL" id="KAJ1951816.1"/>
    </source>
</evidence>
<feature type="non-terminal residue" evidence="2">
    <location>
        <position position="1"/>
    </location>
</feature>
<name>A0A9W8DYN5_9FUNG</name>
<evidence type="ECO:0000256" key="1">
    <source>
        <dbReference type="SAM" id="MobiDB-lite"/>
    </source>
</evidence>
<keyword evidence="3" id="KW-1185">Reference proteome</keyword>
<feature type="compositionally biased region" description="Polar residues" evidence="1">
    <location>
        <begin position="8"/>
        <end position="27"/>
    </location>
</feature>